<proteinExistence type="predicted"/>
<sequence length="265" mass="30193">MGTKFRGISFCFYANNSSQQKLLFARAYKNLCAGKFISKKEMVRFLLITVLFATSSSLTLPLENKFLNSIRKLFGQSPECTTELRKFNECVDPYVGFIRDMDEEINANSKILYQFELMTTVSKITKNISTCFGYEVQCKMSKLVAFALDAADFVVNKVYGDAFSCFQDSNIIELNNNLCVETDNLKNDFRTMPPVNNTIRYQKYKEAILKCAARKLYPTPSCSIERVVNLYQAFDVGMQSVLLGQQFIDGHPVVLDFDASKYCNN</sequence>
<evidence type="ECO:0000313" key="1">
    <source>
        <dbReference type="EMBL" id="PIC20032.1"/>
    </source>
</evidence>
<dbReference type="OrthoDB" id="10404318at2759"/>
<accession>A0A2G5SYI4</accession>
<gene>
    <name evidence="1" type="primary">Cnig_chr_X.g25366</name>
    <name evidence="1" type="ORF">B9Z55_025366</name>
</gene>
<keyword evidence="2" id="KW-1185">Reference proteome</keyword>
<evidence type="ECO:0008006" key="3">
    <source>
        <dbReference type="Google" id="ProtNLM"/>
    </source>
</evidence>
<dbReference type="EMBL" id="PDUG01000006">
    <property type="protein sequence ID" value="PIC20032.1"/>
    <property type="molecule type" value="Genomic_DNA"/>
</dbReference>
<reference evidence="2" key="1">
    <citation type="submission" date="2017-10" db="EMBL/GenBank/DDBJ databases">
        <title>Rapid genome shrinkage in a self-fertile nematode reveals novel sperm competition proteins.</title>
        <authorList>
            <person name="Yin D."/>
            <person name="Schwarz E.M."/>
            <person name="Thomas C.G."/>
            <person name="Felde R.L."/>
            <person name="Korf I.F."/>
            <person name="Cutter A.D."/>
            <person name="Schartner C.M."/>
            <person name="Ralston E.J."/>
            <person name="Meyer B.J."/>
            <person name="Haag E.S."/>
        </authorList>
    </citation>
    <scope>NUCLEOTIDE SEQUENCE [LARGE SCALE GENOMIC DNA]</scope>
    <source>
        <strain evidence="2">JU1422</strain>
    </source>
</reference>
<organism evidence="1 2">
    <name type="scientific">Caenorhabditis nigoni</name>
    <dbReference type="NCBI Taxonomy" id="1611254"/>
    <lineage>
        <taxon>Eukaryota</taxon>
        <taxon>Metazoa</taxon>
        <taxon>Ecdysozoa</taxon>
        <taxon>Nematoda</taxon>
        <taxon>Chromadorea</taxon>
        <taxon>Rhabditida</taxon>
        <taxon>Rhabditina</taxon>
        <taxon>Rhabditomorpha</taxon>
        <taxon>Rhabditoidea</taxon>
        <taxon>Rhabditidae</taxon>
        <taxon>Peloderinae</taxon>
        <taxon>Caenorhabditis</taxon>
    </lineage>
</organism>
<comment type="caution">
    <text evidence="1">The sequence shown here is derived from an EMBL/GenBank/DDBJ whole genome shotgun (WGS) entry which is preliminary data.</text>
</comment>
<protein>
    <recommendedName>
        <fullName evidence="3">DUF19 domain-containing protein</fullName>
    </recommendedName>
</protein>
<evidence type="ECO:0000313" key="2">
    <source>
        <dbReference type="Proteomes" id="UP000230233"/>
    </source>
</evidence>
<dbReference type="AlphaFoldDB" id="A0A2G5SYI4"/>
<name>A0A2G5SYI4_9PELO</name>
<dbReference type="Proteomes" id="UP000230233">
    <property type="component" value="Chromosome X"/>
</dbReference>